<dbReference type="EMBL" id="JEOB01000004">
    <property type="protein sequence ID" value="EXM38259.1"/>
    <property type="molecule type" value="Genomic_DNA"/>
</dbReference>
<feature type="chain" id="PRO_5014213852" evidence="2">
    <location>
        <begin position="22"/>
        <end position="285"/>
    </location>
</feature>
<evidence type="ECO:0000256" key="1">
    <source>
        <dbReference type="ARBA" id="ARBA00022729"/>
    </source>
</evidence>
<dbReference type="SMART" id="SM00062">
    <property type="entry name" value="PBPb"/>
    <property type="match status" value="1"/>
</dbReference>
<dbReference type="PANTHER" id="PTHR35936:SF34">
    <property type="entry name" value="ABC TRANSPORTER EXTRACELLULAR-BINDING PROTEIN YCKB-RELATED"/>
    <property type="match status" value="1"/>
</dbReference>
<dbReference type="OrthoDB" id="9775197at2"/>
<evidence type="ECO:0000256" key="2">
    <source>
        <dbReference type="SAM" id="SignalP"/>
    </source>
</evidence>
<dbReference type="CDD" id="cd00996">
    <property type="entry name" value="PBP2_AatB_like"/>
    <property type="match status" value="1"/>
</dbReference>
<keyword evidence="6" id="KW-1185">Reference proteome</keyword>
<dbReference type="PANTHER" id="PTHR35936">
    <property type="entry name" value="MEMBRANE-BOUND LYTIC MUREIN TRANSGLYCOSYLASE F"/>
    <property type="match status" value="1"/>
</dbReference>
<evidence type="ECO:0000313" key="5">
    <source>
        <dbReference type="EMBL" id="EXM39793.1"/>
    </source>
</evidence>
<keyword evidence="1 2" id="KW-0732">Signal</keyword>
<dbReference type="EMBL" id="JEOB01000002">
    <property type="protein sequence ID" value="EXM39793.1"/>
    <property type="molecule type" value="Genomic_DNA"/>
</dbReference>
<comment type="caution">
    <text evidence="5">The sequence shown here is derived from an EMBL/GenBank/DDBJ whole genome shotgun (WGS) entry which is preliminary data.</text>
</comment>
<reference evidence="5 6" key="1">
    <citation type="submission" date="2013-06" db="EMBL/GenBank/DDBJ databases">
        <title>Rumen cellulosomics: divergent fiber-degrading strategies revealed by comparative genome-wide analysis of six Ruminococcal strains.</title>
        <authorList>
            <person name="Dassa B."/>
            <person name="Borovok I."/>
            <person name="Lamed R."/>
            <person name="Flint H."/>
            <person name="Yeoman C.J."/>
            <person name="White B."/>
            <person name="Bayer E.A."/>
        </authorList>
    </citation>
    <scope>NUCLEOTIDE SEQUENCE [LARGE SCALE GENOMIC DNA]</scope>
    <source>
        <strain evidence="5 6">SY3</strain>
    </source>
</reference>
<dbReference type="Pfam" id="PF00497">
    <property type="entry name" value="SBP_bac_3"/>
    <property type="match status" value="1"/>
</dbReference>
<dbReference type="SUPFAM" id="SSF53850">
    <property type="entry name" value="Periplasmic binding protein-like II"/>
    <property type="match status" value="1"/>
</dbReference>
<dbReference type="Proteomes" id="UP000021369">
    <property type="component" value="Unassembled WGS sequence"/>
</dbReference>
<feature type="signal peptide" evidence="2">
    <location>
        <begin position="1"/>
        <end position="21"/>
    </location>
</feature>
<dbReference type="AlphaFoldDB" id="A0A011VYZ2"/>
<feature type="domain" description="Solute-binding protein family 3/N-terminal" evidence="3">
    <location>
        <begin position="42"/>
        <end position="270"/>
    </location>
</feature>
<sequence>MKYTKILTAVLSAAVMTAALAGCGAKDGSKSGDKKNSKGENTFTVGFDAEFPPYGYKDDNGEYVGFDLSLAEEVCKRNDWELVKQPIDWDSKDMELSSGSIDCIWNGFTINGREDAYTWTTPYVDNSQVVVVKADSGIEKLADLSGKVVIVQADSSALHALTGDDASDDNKALAASFADLQQVGDYNSAFMNLDSGAAEAVCLDYGVAVYEVANRGSDFKILDEKISTEQYGVGFQKGNTELRDKVQSTLAEMAKDGTLEKIADEWADKGIDKQSICFDPDAKAE</sequence>
<name>A0A011VYZ2_RUMAL</name>
<evidence type="ECO:0000313" key="6">
    <source>
        <dbReference type="Proteomes" id="UP000021369"/>
    </source>
</evidence>
<evidence type="ECO:0000313" key="4">
    <source>
        <dbReference type="EMBL" id="EXM38259.1"/>
    </source>
</evidence>
<protein>
    <submittedName>
        <fullName evidence="5">ABC transporter substrate-binding protein</fullName>
    </submittedName>
</protein>
<dbReference type="InterPro" id="IPR001638">
    <property type="entry name" value="Solute-binding_3/MltF_N"/>
</dbReference>
<dbReference type="Gene3D" id="3.40.190.10">
    <property type="entry name" value="Periplasmic binding protein-like II"/>
    <property type="match status" value="2"/>
</dbReference>
<proteinExistence type="predicted"/>
<accession>A0A011VYZ2</accession>
<organism evidence="5 6">
    <name type="scientific">Ruminococcus albus SY3</name>
    <dbReference type="NCBI Taxonomy" id="1341156"/>
    <lineage>
        <taxon>Bacteria</taxon>
        <taxon>Bacillati</taxon>
        <taxon>Bacillota</taxon>
        <taxon>Clostridia</taxon>
        <taxon>Eubacteriales</taxon>
        <taxon>Oscillospiraceae</taxon>
        <taxon>Ruminococcus</taxon>
    </lineage>
</organism>
<dbReference type="PROSITE" id="PS51257">
    <property type="entry name" value="PROKAR_LIPOPROTEIN"/>
    <property type="match status" value="1"/>
</dbReference>
<dbReference type="PATRIC" id="fig|1341156.4.peg.3351"/>
<dbReference type="RefSeq" id="WP_024855998.1">
    <property type="nucleotide sequence ID" value="NZ_JEOB01000002.1"/>
</dbReference>
<evidence type="ECO:0000259" key="3">
    <source>
        <dbReference type="SMART" id="SM00062"/>
    </source>
</evidence>
<gene>
    <name evidence="5" type="ORF">RASY3_08410</name>
    <name evidence="4" type="ORF">RASY3_18795</name>
</gene>